<keyword evidence="11" id="KW-1133">Transmembrane helix</keyword>
<evidence type="ECO:0000256" key="8">
    <source>
        <dbReference type="ARBA" id="ARBA00043906"/>
    </source>
</evidence>
<keyword evidence="4 9" id="KW-0479">Metal-binding</keyword>
<dbReference type="SUPFAM" id="SSF48264">
    <property type="entry name" value="Cytochrome P450"/>
    <property type="match status" value="1"/>
</dbReference>
<dbReference type="InterPro" id="IPR017972">
    <property type="entry name" value="Cyt_P450_CS"/>
</dbReference>
<dbReference type="GO" id="GO:0005506">
    <property type="term" value="F:iron ion binding"/>
    <property type="evidence" value="ECO:0007669"/>
    <property type="project" value="InterPro"/>
</dbReference>
<dbReference type="InterPro" id="IPR001128">
    <property type="entry name" value="Cyt_P450"/>
</dbReference>
<accession>A0AAE0YIP5</accession>
<keyword evidence="6 9" id="KW-0408">Iron</keyword>
<dbReference type="InterPro" id="IPR050705">
    <property type="entry name" value="Cytochrome_P450_3A"/>
</dbReference>
<dbReference type="Gene3D" id="1.10.630.10">
    <property type="entry name" value="Cytochrome P450"/>
    <property type="match status" value="1"/>
</dbReference>
<dbReference type="GO" id="GO:0008395">
    <property type="term" value="F:steroid hydroxylase activity"/>
    <property type="evidence" value="ECO:0007669"/>
    <property type="project" value="TreeGrafter"/>
</dbReference>
<gene>
    <name evidence="12" type="ORF">RRG08_045068</name>
</gene>
<evidence type="ECO:0008006" key="14">
    <source>
        <dbReference type="Google" id="ProtNLM"/>
    </source>
</evidence>
<dbReference type="GO" id="GO:0020037">
    <property type="term" value="F:heme binding"/>
    <property type="evidence" value="ECO:0007669"/>
    <property type="project" value="InterPro"/>
</dbReference>
<dbReference type="Pfam" id="PF00067">
    <property type="entry name" value="p450"/>
    <property type="match status" value="1"/>
</dbReference>
<organism evidence="12 13">
    <name type="scientific">Elysia crispata</name>
    <name type="common">lettuce slug</name>
    <dbReference type="NCBI Taxonomy" id="231223"/>
    <lineage>
        <taxon>Eukaryota</taxon>
        <taxon>Metazoa</taxon>
        <taxon>Spiralia</taxon>
        <taxon>Lophotrochozoa</taxon>
        <taxon>Mollusca</taxon>
        <taxon>Gastropoda</taxon>
        <taxon>Heterobranchia</taxon>
        <taxon>Euthyneura</taxon>
        <taxon>Panpulmonata</taxon>
        <taxon>Sacoglossa</taxon>
        <taxon>Placobranchoidea</taxon>
        <taxon>Plakobranchidae</taxon>
        <taxon>Elysia</taxon>
    </lineage>
</organism>
<evidence type="ECO:0000256" key="4">
    <source>
        <dbReference type="ARBA" id="ARBA00022723"/>
    </source>
</evidence>
<dbReference type="FunFam" id="1.10.630.10:FF:000182">
    <property type="entry name" value="Cytochrome P450 3A4"/>
    <property type="match status" value="1"/>
</dbReference>
<dbReference type="Proteomes" id="UP001283361">
    <property type="component" value="Unassembled WGS sequence"/>
</dbReference>
<dbReference type="PANTHER" id="PTHR24302:SF15">
    <property type="entry name" value="FATTY-ACID PEROXYGENASE"/>
    <property type="match status" value="1"/>
</dbReference>
<dbReference type="InterPro" id="IPR036396">
    <property type="entry name" value="Cyt_P450_sf"/>
</dbReference>
<keyword evidence="13" id="KW-1185">Reference proteome</keyword>
<dbReference type="PRINTS" id="PR00463">
    <property type="entry name" value="EP450I"/>
</dbReference>
<comment type="similarity">
    <text evidence="2 10">Belongs to the cytochrome P450 family.</text>
</comment>
<feature type="binding site" description="axial binding residue" evidence="9">
    <location>
        <position position="469"/>
    </location>
    <ligand>
        <name>heme</name>
        <dbReference type="ChEBI" id="CHEBI:30413"/>
    </ligand>
    <ligandPart>
        <name>Fe</name>
        <dbReference type="ChEBI" id="CHEBI:18248"/>
    </ligandPart>
</feature>
<keyword evidence="3 9" id="KW-0349">Heme</keyword>
<keyword evidence="11" id="KW-0812">Transmembrane</keyword>
<evidence type="ECO:0000256" key="5">
    <source>
        <dbReference type="ARBA" id="ARBA00023002"/>
    </source>
</evidence>
<keyword evidence="11" id="KW-0472">Membrane</keyword>
<dbReference type="GO" id="GO:0016705">
    <property type="term" value="F:oxidoreductase activity, acting on paired donors, with incorporation or reduction of molecular oxygen"/>
    <property type="evidence" value="ECO:0007669"/>
    <property type="project" value="InterPro"/>
</dbReference>
<evidence type="ECO:0000256" key="3">
    <source>
        <dbReference type="ARBA" id="ARBA00022617"/>
    </source>
</evidence>
<dbReference type="EMBL" id="JAWDGP010006227">
    <property type="protein sequence ID" value="KAK3745349.1"/>
    <property type="molecule type" value="Genomic_DNA"/>
</dbReference>
<reference evidence="12" key="1">
    <citation type="journal article" date="2023" name="G3 (Bethesda)">
        <title>A reference genome for the long-term kleptoplast-retaining sea slug Elysia crispata morphotype clarki.</title>
        <authorList>
            <person name="Eastman K.E."/>
            <person name="Pendleton A.L."/>
            <person name="Shaikh M.A."/>
            <person name="Suttiyut T."/>
            <person name="Ogas R."/>
            <person name="Tomko P."/>
            <person name="Gavelis G."/>
            <person name="Widhalm J.R."/>
            <person name="Wisecaver J.H."/>
        </authorList>
    </citation>
    <scope>NUCLEOTIDE SEQUENCE</scope>
    <source>
        <strain evidence="12">ECLA1</strain>
    </source>
</reference>
<dbReference type="InterPro" id="IPR002401">
    <property type="entry name" value="Cyt_P450_E_grp-I"/>
</dbReference>
<comment type="function">
    <text evidence="8">Cytochromes P450 are a group of heme-thiolate monooxygenases. They oxidize a variety of structurally unrelated compounds, including steroids, fatty acids, and xenobiotics.</text>
</comment>
<comment type="caution">
    <text evidence="12">The sequence shown here is derived from an EMBL/GenBank/DDBJ whole genome shotgun (WGS) entry which is preliminary data.</text>
</comment>
<dbReference type="AlphaFoldDB" id="A0AAE0YIP5"/>
<evidence type="ECO:0000256" key="10">
    <source>
        <dbReference type="RuleBase" id="RU000461"/>
    </source>
</evidence>
<dbReference type="PROSITE" id="PS00086">
    <property type="entry name" value="CYTOCHROME_P450"/>
    <property type="match status" value="1"/>
</dbReference>
<proteinExistence type="inferred from homology"/>
<sequence>MMDVLYFFDVPVWILLAVTLVTLLYIYGTQTHSVWRKLGIPGPRPLPFLGNAHEIRRLGMAEAFRQWGERYGPVVGVFFMRRPMLVINDVNMLKQILITDFHNFTNRGSPIPKAFMDDVFGNCLLFVEGEEWKRLRGILSPIFTSARLREKSVLINKACNKTVGTLLDASHQRERVPIDVIFRKFTIDVILSSLLSIDPDGNAAATELFQQHVPKMIRPSPWRLKMFLLSGMFPFLSPVLGKLADESQDAREFYISFISQIAEKRRGAPEGTYKDFLENMAEAEIDDCAESRTKLTFKELVSQASLFFLAGNDTSSFVLTVLAYLLARHQDIQDRLVAEIKRELGSDLSEDTSFKGKTTPLLNYDSIQKLHFMKACVLEALRLHPVISVFTRQALESTEISGYPIPAGAGVYVPVKSVCSDPDLYPEPELFKPERFLKDHLENQVTDPAGGVGLGSSMFLPFGVGPRNCIGMRLGLFQVMMVMAAVLRKVRFVSAPGEFKLPRAVMFGIPPFSEPVMVEVEAREEH</sequence>
<evidence type="ECO:0000256" key="2">
    <source>
        <dbReference type="ARBA" id="ARBA00010617"/>
    </source>
</evidence>
<evidence type="ECO:0000256" key="6">
    <source>
        <dbReference type="ARBA" id="ARBA00023004"/>
    </source>
</evidence>
<evidence type="ECO:0000256" key="11">
    <source>
        <dbReference type="SAM" id="Phobius"/>
    </source>
</evidence>
<evidence type="ECO:0000313" key="13">
    <source>
        <dbReference type="Proteomes" id="UP001283361"/>
    </source>
</evidence>
<keyword evidence="7 10" id="KW-0503">Monooxygenase</keyword>
<keyword evidence="5 10" id="KW-0560">Oxidoreductase</keyword>
<evidence type="ECO:0000256" key="1">
    <source>
        <dbReference type="ARBA" id="ARBA00001971"/>
    </source>
</evidence>
<evidence type="ECO:0000256" key="7">
    <source>
        <dbReference type="ARBA" id="ARBA00023033"/>
    </source>
</evidence>
<protein>
    <recommendedName>
        <fullName evidence="14">Cytochrome P450</fullName>
    </recommendedName>
</protein>
<name>A0AAE0YIP5_9GAST</name>
<dbReference type="PRINTS" id="PR00385">
    <property type="entry name" value="P450"/>
</dbReference>
<comment type="cofactor">
    <cofactor evidence="1 9">
        <name>heme</name>
        <dbReference type="ChEBI" id="CHEBI:30413"/>
    </cofactor>
</comment>
<evidence type="ECO:0000313" key="12">
    <source>
        <dbReference type="EMBL" id="KAK3745349.1"/>
    </source>
</evidence>
<evidence type="ECO:0000256" key="9">
    <source>
        <dbReference type="PIRSR" id="PIRSR602401-1"/>
    </source>
</evidence>
<feature type="transmembrane region" description="Helical" evidence="11">
    <location>
        <begin position="6"/>
        <end position="27"/>
    </location>
</feature>
<dbReference type="PANTHER" id="PTHR24302">
    <property type="entry name" value="CYTOCHROME P450 FAMILY 3"/>
    <property type="match status" value="1"/>
</dbReference>